<dbReference type="EMBL" id="JADILV010000047">
    <property type="protein sequence ID" value="MBO8483855.1"/>
    <property type="molecule type" value="Genomic_DNA"/>
</dbReference>
<dbReference type="AlphaFoldDB" id="A0A940DS67"/>
<evidence type="ECO:0000256" key="3">
    <source>
        <dbReference type="ARBA" id="ARBA00022723"/>
    </source>
</evidence>
<evidence type="ECO:0000313" key="11">
    <source>
        <dbReference type="Proteomes" id="UP000725002"/>
    </source>
</evidence>
<gene>
    <name evidence="10" type="ORF">IAB75_07060</name>
</gene>
<dbReference type="Pfam" id="PF00884">
    <property type="entry name" value="Sulfatase"/>
    <property type="match status" value="1"/>
</dbReference>
<reference evidence="10" key="1">
    <citation type="submission" date="2020-10" db="EMBL/GenBank/DDBJ databases">
        <authorList>
            <person name="Gilroy R."/>
        </authorList>
    </citation>
    <scope>NUCLEOTIDE SEQUENCE</scope>
    <source>
        <strain evidence="10">G3-8215</strain>
    </source>
</reference>
<comment type="PTM">
    <text evidence="7">The conversion to 3-oxoalanine (also known as C-formylglycine, FGly), of a serine or cysteine residue in prokaryotes and of a cysteine residue in eukaryotes, is critical for catalytic activity.</text>
</comment>
<comment type="caution">
    <text evidence="10">The sequence shown here is derived from an EMBL/GenBank/DDBJ whole genome shotgun (WGS) entry which is preliminary data.</text>
</comment>
<evidence type="ECO:0000256" key="1">
    <source>
        <dbReference type="ARBA" id="ARBA00001913"/>
    </source>
</evidence>
<dbReference type="PROSITE" id="PS00523">
    <property type="entry name" value="SULFATASE_1"/>
    <property type="match status" value="1"/>
</dbReference>
<comment type="similarity">
    <text evidence="2">Belongs to the sulfatase family.</text>
</comment>
<keyword evidence="3" id="KW-0479">Metal-binding</keyword>
<organism evidence="10 11">
    <name type="scientific">Candidatus Cryptobacteroides avicola</name>
    <dbReference type="NCBI Taxonomy" id="2840757"/>
    <lineage>
        <taxon>Bacteria</taxon>
        <taxon>Pseudomonadati</taxon>
        <taxon>Bacteroidota</taxon>
        <taxon>Bacteroidia</taxon>
        <taxon>Bacteroidales</taxon>
        <taxon>Candidatus Cryptobacteroides</taxon>
    </lineage>
</organism>
<dbReference type="PROSITE" id="PS00149">
    <property type="entry name" value="SULFATASE_2"/>
    <property type="match status" value="1"/>
</dbReference>
<dbReference type="GO" id="GO:0004423">
    <property type="term" value="F:iduronate-2-sulfatase activity"/>
    <property type="evidence" value="ECO:0007669"/>
    <property type="project" value="InterPro"/>
</dbReference>
<keyword evidence="6" id="KW-0106">Calcium</keyword>
<evidence type="ECO:0000256" key="8">
    <source>
        <dbReference type="SAM" id="SignalP"/>
    </source>
</evidence>
<reference evidence="10" key="2">
    <citation type="journal article" date="2021" name="PeerJ">
        <title>Extensive microbial diversity within the chicken gut microbiome revealed by metagenomics and culture.</title>
        <authorList>
            <person name="Gilroy R."/>
            <person name="Ravi A."/>
            <person name="Getino M."/>
            <person name="Pursley I."/>
            <person name="Horton D.L."/>
            <person name="Alikhan N.F."/>
            <person name="Baker D."/>
            <person name="Gharbi K."/>
            <person name="Hall N."/>
            <person name="Watson M."/>
            <person name="Adriaenssens E.M."/>
            <person name="Foster-Nyarko E."/>
            <person name="Jarju S."/>
            <person name="Secka A."/>
            <person name="Antonio M."/>
            <person name="Oren A."/>
            <person name="Chaudhuri R.R."/>
            <person name="La Ragione R."/>
            <person name="Hildebrand F."/>
            <person name="Pallen M.J."/>
        </authorList>
    </citation>
    <scope>NUCLEOTIDE SEQUENCE</scope>
    <source>
        <strain evidence="10">G3-8215</strain>
    </source>
</reference>
<keyword evidence="4 8" id="KW-0732">Signal</keyword>
<evidence type="ECO:0000259" key="9">
    <source>
        <dbReference type="Pfam" id="PF00884"/>
    </source>
</evidence>
<dbReference type="InterPro" id="IPR035874">
    <property type="entry name" value="IDS"/>
</dbReference>
<sequence>MTTITTKETIMTDITKILLGAGALSAFGASAAPAVSAQEPAGKTRPNILFIAVDDLKPNISPYGDTLARTPAFDRLAARGVTFMNNYCQFPLSGPSRASVLTGLRPDHTGVYTLDGIFRVNNPEIVTMPEYFKDNGYETIGIGKIFHPLADKTYNNDPQSWSQPYNMPSAPVYVLSNAKPATECVDVPDNAYKDGMVADEAVEQIGKLKDSGKPFFLAVGFIRPHLPFVAPKKYWDLYDREDMPLAEFRTMSENPVLCAYHNSNEVKAYTDIPSFHSFMPGQELDEDIQKQLIHGYYACTSYTDAQIGKVLDALEENGLADNTIVVVWGDHGYHLGDHGLWSKLTNFEAPTRTLMMISAPGMQEGKKCRSITEFVDIYPTLCDLAGLDVPENLDGTSLVKVLKNPKTKVKDYAFMQANRQEIQGYSIRDGRYRYVEWVRGFKTCLEYDPSAVVGREFYDYTADPLETRNAIDDPKYRSQIKKMETRLHRFYQEQLESPMSEKIAELYR</sequence>
<name>A0A940DS67_9BACT</name>
<evidence type="ECO:0000256" key="2">
    <source>
        <dbReference type="ARBA" id="ARBA00008779"/>
    </source>
</evidence>
<dbReference type="InterPro" id="IPR024607">
    <property type="entry name" value="Sulfatase_CS"/>
</dbReference>
<feature type="domain" description="Sulfatase N-terminal" evidence="9">
    <location>
        <begin position="46"/>
        <end position="386"/>
    </location>
</feature>
<dbReference type="SUPFAM" id="SSF53649">
    <property type="entry name" value="Alkaline phosphatase-like"/>
    <property type="match status" value="1"/>
</dbReference>
<evidence type="ECO:0000256" key="5">
    <source>
        <dbReference type="ARBA" id="ARBA00022801"/>
    </source>
</evidence>
<evidence type="ECO:0000256" key="6">
    <source>
        <dbReference type="ARBA" id="ARBA00022837"/>
    </source>
</evidence>
<dbReference type="GO" id="GO:0005737">
    <property type="term" value="C:cytoplasm"/>
    <property type="evidence" value="ECO:0007669"/>
    <property type="project" value="TreeGrafter"/>
</dbReference>
<feature type="signal peptide" evidence="8">
    <location>
        <begin position="1"/>
        <end position="31"/>
    </location>
</feature>
<dbReference type="GO" id="GO:0046872">
    <property type="term" value="F:metal ion binding"/>
    <property type="evidence" value="ECO:0007669"/>
    <property type="project" value="UniProtKB-KW"/>
</dbReference>
<dbReference type="PANTHER" id="PTHR45953">
    <property type="entry name" value="IDURONATE 2-SULFATASE"/>
    <property type="match status" value="1"/>
</dbReference>
<evidence type="ECO:0000256" key="4">
    <source>
        <dbReference type="ARBA" id="ARBA00022729"/>
    </source>
</evidence>
<evidence type="ECO:0000313" key="10">
    <source>
        <dbReference type="EMBL" id="MBO8483855.1"/>
    </source>
</evidence>
<accession>A0A940DS67</accession>
<feature type="modified residue" description="3-oxoalanine (Ser)" evidence="7">
    <location>
        <position position="93"/>
    </location>
</feature>
<dbReference type="Proteomes" id="UP000725002">
    <property type="component" value="Unassembled WGS sequence"/>
</dbReference>
<comment type="cofactor">
    <cofactor evidence="1">
        <name>Ca(2+)</name>
        <dbReference type="ChEBI" id="CHEBI:29108"/>
    </cofactor>
</comment>
<dbReference type="CDD" id="cd16030">
    <property type="entry name" value="iduronate-2-sulfatase"/>
    <property type="match status" value="1"/>
</dbReference>
<dbReference type="InterPro" id="IPR000917">
    <property type="entry name" value="Sulfatase_N"/>
</dbReference>
<dbReference type="InterPro" id="IPR017850">
    <property type="entry name" value="Alkaline_phosphatase_core_sf"/>
</dbReference>
<feature type="chain" id="PRO_5038118808" evidence="8">
    <location>
        <begin position="32"/>
        <end position="508"/>
    </location>
</feature>
<evidence type="ECO:0000256" key="7">
    <source>
        <dbReference type="PIRSR" id="PIRSR600917-52"/>
    </source>
</evidence>
<keyword evidence="5" id="KW-0378">Hydrolase</keyword>
<protein>
    <submittedName>
        <fullName evidence="10">Sulfatase</fullName>
    </submittedName>
</protein>
<dbReference type="PANTHER" id="PTHR45953:SF1">
    <property type="entry name" value="IDURONATE 2-SULFATASE"/>
    <property type="match status" value="1"/>
</dbReference>
<proteinExistence type="inferred from homology"/>
<dbReference type="Gene3D" id="3.40.720.10">
    <property type="entry name" value="Alkaline Phosphatase, subunit A"/>
    <property type="match status" value="1"/>
</dbReference>